<evidence type="ECO:0000256" key="1">
    <source>
        <dbReference type="ARBA" id="ARBA00004167"/>
    </source>
</evidence>
<sequence length="604" mass="66875">MALKLDRQTTIAAIFVLVALVILGKLFYIQILNPDYKLSADNNVLRRITQYPARGTVYDRKQRLLVYNEAAYDIMVVPNEIKPFDTASFLELFGITREYLDEQLQAAKEFSSRKESLFLKQLSTADFAKVQEYLYQYPGFYAQPRTLRHYPQPIAAHLLGYVGEVSNRTVFEQPYYKPGDYIGISGLELSYEEALRGQRGVRNYMVDVHNRVKGSYANGLYDTVAVAGSDLHLSLDAALQAYGEHLMQGRRGAIVALDPTNGEVLAMVSAPSYDPNLLVGRIRSSNFQALSEDSLKPLFNRSTMALYPPGSTFKVVNALIGLNDGVVFPGTGYQCYGRYPVGRGVGCHGHPYPGSITAAVRMSCNTYFCYVFRNILDNRRQGGIENALTHWGGEVRDFGFGHRLGIDLPGELDGIVPTSDFYNRYFHKGGWSSLTVISLSIGQGELGTTPLQMANLASVIANRGKYYRPHLVRYIVGADTIRPPVQEHKLSIDSTFFAPVVEGMYQAVNADFGLGPTAWRARVNGLDVCGKTGTAQNPHGEDHSIVIAFAPKDHPRIALAVYIENAGFGGRWAAPIAGLMIEQYLRDSVTNHAMEDYVLSGVTP</sequence>
<dbReference type="GO" id="GO:0006508">
    <property type="term" value="P:proteolysis"/>
    <property type="evidence" value="ECO:0007669"/>
    <property type="project" value="UniProtKB-KW"/>
</dbReference>
<evidence type="ECO:0000256" key="7">
    <source>
        <dbReference type="ARBA" id="ARBA00022645"/>
    </source>
</evidence>
<dbReference type="GO" id="GO:0008800">
    <property type="term" value="F:beta-lactamase activity"/>
    <property type="evidence" value="ECO:0007669"/>
    <property type="project" value="UniProtKB-UniRule"/>
</dbReference>
<comment type="catalytic activity">
    <reaction evidence="18">
        <text>a beta-lactam + H2O = a substituted beta-amino acid</text>
        <dbReference type="Rhea" id="RHEA:20401"/>
        <dbReference type="ChEBI" id="CHEBI:15377"/>
        <dbReference type="ChEBI" id="CHEBI:35627"/>
        <dbReference type="ChEBI" id="CHEBI:140347"/>
        <dbReference type="EC" id="3.5.2.6"/>
    </reaction>
</comment>
<keyword evidence="8" id="KW-0645">Protease</keyword>
<dbReference type="Gene3D" id="3.30.1390.30">
    <property type="entry name" value="Penicillin-binding protein 2a, domain 3"/>
    <property type="match status" value="1"/>
</dbReference>
<proteinExistence type="inferred from homology"/>
<evidence type="ECO:0000256" key="13">
    <source>
        <dbReference type="ARBA" id="ARBA00022984"/>
    </source>
</evidence>
<dbReference type="SUPFAM" id="SSF56519">
    <property type="entry name" value="Penicillin binding protein dimerisation domain"/>
    <property type="match status" value="1"/>
</dbReference>
<feature type="domain" description="Penicillin-binding protein dimerisation" evidence="21">
    <location>
        <begin position="50"/>
        <end position="213"/>
    </location>
</feature>
<keyword evidence="23" id="KW-1185">Reference proteome</keyword>
<gene>
    <name evidence="22" type="ORF">AL399_05490</name>
</gene>
<dbReference type="Gene3D" id="3.90.1310.10">
    <property type="entry name" value="Penicillin-binding protein 2a (Domain 2)"/>
    <property type="match status" value="1"/>
</dbReference>
<keyword evidence="14 19" id="KW-1133">Transmembrane helix</keyword>
<evidence type="ECO:0000256" key="6">
    <source>
        <dbReference type="ARBA" id="ARBA00022519"/>
    </source>
</evidence>
<dbReference type="Gene3D" id="3.40.710.10">
    <property type="entry name" value="DD-peptidase/beta-lactamase superfamily"/>
    <property type="match status" value="1"/>
</dbReference>
<dbReference type="PATRIC" id="fig|1702214.3.peg.50"/>
<dbReference type="InterPro" id="IPR050515">
    <property type="entry name" value="Beta-lactam/transpept"/>
</dbReference>
<keyword evidence="12" id="KW-0133">Cell shape</keyword>
<dbReference type="NCBIfam" id="TIGR03423">
    <property type="entry name" value="pbp2_mrdA"/>
    <property type="match status" value="1"/>
</dbReference>
<evidence type="ECO:0000256" key="4">
    <source>
        <dbReference type="ARBA" id="ARBA00012865"/>
    </source>
</evidence>
<keyword evidence="17" id="KW-0961">Cell wall biogenesis/degradation</keyword>
<accession>A0A0Q4B7N7</accession>
<evidence type="ECO:0000256" key="15">
    <source>
        <dbReference type="ARBA" id="ARBA00023136"/>
    </source>
</evidence>
<evidence type="ECO:0000256" key="11">
    <source>
        <dbReference type="ARBA" id="ARBA00022801"/>
    </source>
</evidence>
<dbReference type="GO" id="GO:0009002">
    <property type="term" value="F:serine-type D-Ala-D-Ala carboxypeptidase activity"/>
    <property type="evidence" value="ECO:0007669"/>
    <property type="project" value="InterPro"/>
</dbReference>
<feature type="domain" description="Penicillin-binding protein transpeptidase" evidence="20">
    <location>
        <begin position="252"/>
        <end position="577"/>
    </location>
</feature>
<dbReference type="InterPro" id="IPR017790">
    <property type="entry name" value="Penicillin-binding_protein_2"/>
</dbReference>
<keyword evidence="5" id="KW-1003">Cell membrane</keyword>
<keyword evidence="10" id="KW-0732">Signal</keyword>
<evidence type="ECO:0000313" key="23">
    <source>
        <dbReference type="Proteomes" id="UP000054172"/>
    </source>
</evidence>
<dbReference type="PROSITE" id="PS00337">
    <property type="entry name" value="BETA_LACTAMASE_D"/>
    <property type="match status" value="1"/>
</dbReference>
<dbReference type="GO" id="GO:0071555">
    <property type="term" value="P:cell wall organization"/>
    <property type="evidence" value="ECO:0007669"/>
    <property type="project" value="UniProtKB-KW"/>
</dbReference>
<evidence type="ECO:0000256" key="8">
    <source>
        <dbReference type="ARBA" id="ARBA00022670"/>
    </source>
</evidence>
<dbReference type="EC" id="3.5.2.6" evidence="4 18"/>
<dbReference type="PANTHER" id="PTHR30627:SF2">
    <property type="entry name" value="PEPTIDOGLYCAN D,D-TRANSPEPTIDASE MRDA"/>
    <property type="match status" value="1"/>
</dbReference>
<dbReference type="GO" id="GO:0009252">
    <property type="term" value="P:peptidoglycan biosynthetic process"/>
    <property type="evidence" value="ECO:0007669"/>
    <property type="project" value="UniProtKB-KW"/>
</dbReference>
<dbReference type="InterPro" id="IPR005311">
    <property type="entry name" value="PBP_dimer"/>
</dbReference>
<keyword evidence="11 18" id="KW-0378">Hydrolase</keyword>
<evidence type="ECO:0000256" key="10">
    <source>
        <dbReference type="ARBA" id="ARBA00022729"/>
    </source>
</evidence>
<evidence type="ECO:0000259" key="21">
    <source>
        <dbReference type="Pfam" id="PF03717"/>
    </source>
</evidence>
<dbReference type="Pfam" id="PF00905">
    <property type="entry name" value="Transpeptidase"/>
    <property type="match status" value="1"/>
</dbReference>
<dbReference type="GO" id="GO:0005886">
    <property type="term" value="C:plasma membrane"/>
    <property type="evidence" value="ECO:0007669"/>
    <property type="project" value="UniProtKB-SubCell"/>
</dbReference>
<comment type="subcellular location">
    <subcellularLocation>
        <location evidence="2">Cell membrane</location>
    </subcellularLocation>
    <subcellularLocation>
        <location evidence="1">Membrane</location>
        <topology evidence="1">Single-pass membrane protein</topology>
    </subcellularLocation>
</comment>
<dbReference type="AlphaFoldDB" id="A0A0Q4B7N7"/>
<dbReference type="Proteomes" id="UP000054172">
    <property type="component" value="Unassembled WGS sequence"/>
</dbReference>
<dbReference type="InterPro" id="IPR001460">
    <property type="entry name" value="PCN-bd_Tpept"/>
</dbReference>
<comment type="similarity">
    <text evidence="3 18">Belongs to the class-D beta-lactamase family.</text>
</comment>
<keyword evidence="15 19" id="KW-0472">Membrane</keyword>
<dbReference type="PANTHER" id="PTHR30627">
    <property type="entry name" value="PEPTIDOGLYCAN D,D-TRANSPEPTIDASE"/>
    <property type="match status" value="1"/>
</dbReference>
<keyword evidence="13" id="KW-0573">Peptidoglycan synthesis</keyword>
<dbReference type="InterPro" id="IPR002137">
    <property type="entry name" value="Beta-lactam_class-D_AS"/>
</dbReference>
<dbReference type="GO" id="GO:0046677">
    <property type="term" value="P:response to antibiotic"/>
    <property type="evidence" value="ECO:0007669"/>
    <property type="project" value="UniProtKB-UniRule"/>
</dbReference>
<dbReference type="InterPro" id="IPR012338">
    <property type="entry name" value="Beta-lactam/transpept-like"/>
</dbReference>
<dbReference type="STRING" id="1702214.AL399_05490"/>
<protein>
    <recommendedName>
        <fullName evidence="4 18">Beta-lactamase</fullName>
        <ecNumber evidence="4 18">3.5.2.6</ecNumber>
    </recommendedName>
</protein>
<dbReference type="SUPFAM" id="SSF56601">
    <property type="entry name" value="beta-lactamase/transpeptidase-like"/>
    <property type="match status" value="1"/>
</dbReference>
<organism evidence="22 23">
    <name type="scientific">Candidatus [Bacteroides] periocalifornicus</name>
    <dbReference type="NCBI Taxonomy" id="1702214"/>
    <lineage>
        <taxon>Bacteria</taxon>
        <taxon>Pseudomonadati</taxon>
        <taxon>Bacteroidota</taxon>
    </lineage>
</organism>
<dbReference type="GO" id="GO:0017001">
    <property type="term" value="P:antibiotic catabolic process"/>
    <property type="evidence" value="ECO:0007669"/>
    <property type="project" value="InterPro"/>
</dbReference>
<keyword evidence="6" id="KW-0997">Cell inner membrane</keyword>
<evidence type="ECO:0000256" key="9">
    <source>
        <dbReference type="ARBA" id="ARBA00022692"/>
    </source>
</evidence>
<evidence type="ECO:0000256" key="2">
    <source>
        <dbReference type="ARBA" id="ARBA00004236"/>
    </source>
</evidence>
<dbReference type="GO" id="GO:0008658">
    <property type="term" value="F:penicillin binding"/>
    <property type="evidence" value="ECO:0007669"/>
    <property type="project" value="InterPro"/>
</dbReference>
<comment type="caution">
    <text evidence="22">The sequence shown here is derived from an EMBL/GenBank/DDBJ whole genome shotgun (WGS) entry which is preliminary data.</text>
</comment>
<evidence type="ECO:0000313" key="22">
    <source>
        <dbReference type="EMBL" id="KQM08788.1"/>
    </source>
</evidence>
<evidence type="ECO:0000256" key="5">
    <source>
        <dbReference type="ARBA" id="ARBA00022475"/>
    </source>
</evidence>
<evidence type="ECO:0000256" key="16">
    <source>
        <dbReference type="ARBA" id="ARBA00023251"/>
    </source>
</evidence>
<evidence type="ECO:0000256" key="18">
    <source>
        <dbReference type="RuleBase" id="RU361140"/>
    </source>
</evidence>
<reference evidence="22" key="1">
    <citation type="submission" date="2015-08" db="EMBL/GenBank/DDBJ databases">
        <title>Candidatus Bacteriodes Periocalifornicus.</title>
        <authorList>
            <person name="McLean J.S."/>
            <person name="Kelley S."/>
        </authorList>
    </citation>
    <scope>NUCLEOTIDE SEQUENCE [LARGE SCALE GENOMIC DNA]</scope>
    <source>
        <strain evidence="22">12B</strain>
    </source>
</reference>
<evidence type="ECO:0000259" key="20">
    <source>
        <dbReference type="Pfam" id="PF00905"/>
    </source>
</evidence>
<evidence type="ECO:0000256" key="14">
    <source>
        <dbReference type="ARBA" id="ARBA00022989"/>
    </source>
</evidence>
<evidence type="ECO:0000256" key="17">
    <source>
        <dbReference type="ARBA" id="ARBA00023316"/>
    </source>
</evidence>
<dbReference type="EMBL" id="LIIK01000022">
    <property type="protein sequence ID" value="KQM08788.1"/>
    <property type="molecule type" value="Genomic_DNA"/>
</dbReference>
<evidence type="ECO:0000256" key="3">
    <source>
        <dbReference type="ARBA" id="ARBA00007898"/>
    </source>
</evidence>
<dbReference type="GO" id="GO:0008360">
    <property type="term" value="P:regulation of cell shape"/>
    <property type="evidence" value="ECO:0007669"/>
    <property type="project" value="UniProtKB-KW"/>
</dbReference>
<evidence type="ECO:0000256" key="19">
    <source>
        <dbReference type="SAM" id="Phobius"/>
    </source>
</evidence>
<name>A0A0Q4B7N7_9BACT</name>
<evidence type="ECO:0000256" key="12">
    <source>
        <dbReference type="ARBA" id="ARBA00022960"/>
    </source>
</evidence>
<keyword evidence="7" id="KW-0121">Carboxypeptidase</keyword>
<keyword evidence="16 18" id="KW-0046">Antibiotic resistance</keyword>
<dbReference type="Pfam" id="PF03717">
    <property type="entry name" value="PBP_dimer"/>
    <property type="match status" value="1"/>
</dbReference>
<keyword evidence="9 19" id="KW-0812">Transmembrane</keyword>
<dbReference type="InterPro" id="IPR036138">
    <property type="entry name" value="PBP_dimer_sf"/>
</dbReference>
<dbReference type="GO" id="GO:0071972">
    <property type="term" value="F:peptidoglycan L,D-transpeptidase activity"/>
    <property type="evidence" value="ECO:0007669"/>
    <property type="project" value="TreeGrafter"/>
</dbReference>
<feature type="transmembrane region" description="Helical" evidence="19">
    <location>
        <begin position="12"/>
        <end position="31"/>
    </location>
</feature>